<dbReference type="InterPro" id="IPR025736">
    <property type="entry name" value="PucR_C-HTH_dom"/>
</dbReference>
<dbReference type="OrthoDB" id="3246591at2"/>
<dbReference type="Pfam" id="PF13556">
    <property type="entry name" value="HTH_30"/>
    <property type="match status" value="1"/>
</dbReference>
<organism evidence="3 4">
    <name type="scientific">Gardnerella vaginalis</name>
    <dbReference type="NCBI Taxonomy" id="2702"/>
    <lineage>
        <taxon>Bacteria</taxon>
        <taxon>Bacillati</taxon>
        <taxon>Actinomycetota</taxon>
        <taxon>Actinomycetes</taxon>
        <taxon>Bifidobacteriales</taxon>
        <taxon>Bifidobacteriaceae</taxon>
        <taxon>Gardnerella</taxon>
    </lineage>
</organism>
<dbReference type="EMBL" id="LRQB01000109">
    <property type="protein sequence ID" value="KXA17783.1"/>
    <property type="molecule type" value="Genomic_DNA"/>
</dbReference>
<dbReference type="PANTHER" id="PTHR33744:SF7">
    <property type="entry name" value="PUCR FAMILY TRANSCRIPTIONAL REGULATOR"/>
    <property type="match status" value="1"/>
</dbReference>
<dbReference type="AlphaFoldDB" id="A0A133NNB0"/>
<proteinExistence type="predicted"/>
<sequence>MNGIADARVHAFMHLLQWQDVPKAVVIAGSFGTTITPDTGPNREPAPTVPPDNTDALRRNIWPQLSTCAAYDAIVERVQTSALQHIAASWRNAQMFSQHHASNTAVTHIAAPSHIILLAVRDNPSEQALEKLCQVFAPSHKPICVSNVAEGVEQIASTLTSTLAAIAVAPAVQHLPQIIHTDDVLPERALIGDATAFDTLYNRVYQSLAPYSNDDPTLSTIDMFLRFGGALDQTAHELNVHPNTVRYRLRKVAQTTGWDATDPRAAYVLQTAITIGRIRDSH</sequence>
<feature type="region of interest" description="Disordered" evidence="1">
    <location>
        <begin position="35"/>
        <end position="55"/>
    </location>
</feature>
<dbReference type="Proteomes" id="UP000070687">
    <property type="component" value="Unassembled WGS sequence"/>
</dbReference>
<comment type="caution">
    <text evidence="3">The sequence shown here is derived from an EMBL/GenBank/DDBJ whole genome shotgun (WGS) entry which is preliminary data.</text>
</comment>
<protein>
    <recommendedName>
        <fullName evidence="2">PucR C-terminal helix-turn-helix domain-containing protein</fullName>
    </recommendedName>
</protein>
<dbReference type="PATRIC" id="fig|2702.100.peg.1445"/>
<dbReference type="PANTHER" id="PTHR33744">
    <property type="entry name" value="CARBOHYDRATE DIACID REGULATOR"/>
    <property type="match status" value="1"/>
</dbReference>
<evidence type="ECO:0000313" key="4">
    <source>
        <dbReference type="Proteomes" id="UP000070687"/>
    </source>
</evidence>
<name>A0A133NNB0_GARVA</name>
<feature type="domain" description="PucR C-terminal helix-turn-helix" evidence="2">
    <location>
        <begin position="218"/>
        <end position="274"/>
    </location>
</feature>
<dbReference type="InterPro" id="IPR051448">
    <property type="entry name" value="CdaR-like_regulators"/>
</dbReference>
<reference evidence="3 4" key="1">
    <citation type="submission" date="2016-01" db="EMBL/GenBank/DDBJ databases">
        <authorList>
            <person name="Oliw E.H."/>
        </authorList>
    </citation>
    <scope>NUCLEOTIDE SEQUENCE [LARGE SCALE GENOMIC DNA]</scope>
    <source>
        <strain evidence="3 4">PSS_7772B</strain>
    </source>
</reference>
<gene>
    <name evidence="3" type="ORF">HMPREF3208_01454</name>
</gene>
<dbReference type="InterPro" id="IPR042070">
    <property type="entry name" value="PucR_C-HTH_sf"/>
</dbReference>
<evidence type="ECO:0000313" key="3">
    <source>
        <dbReference type="EMBL" id="KXA17783.1"/>
    </source>
</evidence>
<dbReference type="Gene3D" id="1.10.10.2840">
    <property type="entry name" value="PucR C-terminal helix-turn-helix domain"/>
    <property type="match status" value="1"/>
</dbReference>
<evidence type="ECO:0000256" key="1">
    <source>
        <dbReference type="SAM" id="MobiDB-lite"/>
    </source>
</evidence>
<accession>A0A133NNB0</accession>
<evidence type="ECO:0000259" key="2">
    <source>
        <dbReference type="Pfam" id="PF13556"/>
    </source>
</evidence>